<evidence type="ECO:0000256" key="4">
    <source>
        <dbReference type="ARBA" id="ARBA00022679"/>
    </source>
</evidence>
<dbReference type="RefSeq" id="WP_203388280.1">
    <property type="nucleotide sequence ID" value="NZ_CP064781.1"/>
</dbReference>
<keyword evidence="2" id="KW-1003">Cell membrane</keyword>
<reference evidence="7" key="1">
    <citation type="submission" date="2020-11" db="EMBL/GenBank/DDBJ databases">
        <title>Azospira restricta DSM 18626 genome sequence.</title>
        <authorList>
            <person name="Moe W.M."/>
        </authorList>
    </citation>
    <scope>NUCLEOTIDE SEQUENCE</scope>
    <source>
        <strain evidence="7">DSM 18626</strain>
    </source>
</reference>
<dbReference type="PANTHER" id="PTHR30606">
    <property type="entry name" value="LIPID A BIOSYNTHESIS LAUROYL ACYLTRANSFERASE"/>
    <property type="match status" value="1"/>
</dbReference>
<dbReference type="GO" id="GO:0016746">
    <property type="term" value="F:acyltransferase activity"/>
    <property type="evidence" value="ECO:0007669"/>
    <property type="project" value="UniProtKB-KW"/>
</dbReference>
<dbReference type="EMBL" id="CP064781">
    <property type="protein sequence ID" value="QRJ64753.1"/>
    <property type="molecule type" value="Genomic_DNA"/>
</dbReference>
<dbReference type="AlphaFoldDB" id="A0A974SR09"/>
<gene>
    <name evidence="7" type="ORF">IWH25_05230</name>
</gene>
<dbReference type="InterPro" id="IPR014548">
    <property type="entry name" value="Ac_Trasf"/>
</dbReference>
<name>A0A974SR09_9RHOO</name>
<keyword evidence="6" id="KW-0012">Acyltransferase</keyword>
<evidence type="ECO:0000313" key="8">
    <source>
        <dbReference type="Proteomes" id="UP000663444"/>
    </source>
</evidence>
<dbReference type="PANTHER" id="PTHR30606:SF9">
    <property type="entry name" value="LIPID A BIOSYNTHESIS LAUROYLTRANSFERASE"/>
    <property type="match status" value="1"/>
</dbReference>
<evidence type="ECO:0000313" key="7">
    <source>
        <dbReference type="EMBL" id="QRJ64753.1"/>
    </source>
</evidence>
<dbReference type="GO" id="GO:0005886">
    <property type="term" value="C:plasma membrane"/>
    <property type="evidence" value="ECO:0007669"/>
    <property type="project" value="UniProtKB-SubCell"/>
</dbReference>
<sequence>MSEDRAAATAEWAQREERSSLPVLRLMVWISLTGGRRLGRVVLHGIAAYFLAFAPAARRASAAYLARVLGRTPTLAERYRHILAFATTIHDRVYLLNDRFDLFDIEIVGRETIDAAIADGHGVLLMGAHLGSFEVIRAVGRERTTLRIAMLMYEENAKKINATLAAINPAATQDIIPLGHIESMLQARDRLDAGDLVGVLADRGLGGDPARDCPFLGHPAPFPVGPFRLAAMLRRPVLLMAGLYLGGNRYRIHFEPLADFSQTARDDRDAAIADAQRRYAERLEHLCRTAPYNWFNFFDFWQGAPAPNKR</sequence>
<dbReference type="Proteomes" id="UP000663444">
    <property type="component" value="Chromosome"/>
</dbReference>
<dbReference type="KEGG" id="ares:IWH25_05230"/>
<keyword evidence="3" id="KW-0997">Cell inner membrane</keyword>
<evidence type="ECO:0000256" key="6">
    <source>
        <dbReference type="ARBA" id="ARBA00023315"/>
    </source>
</evidence>
<dbReference type="Pfam" id="PF03279">
    <property type="entry name" value="Lip_A_acyltrans"/>
    <property type="match status" value="1"/>
</dbReference>
<protein>
    <submittedName>
        <fullName evidence="7">Acyl-CoA synthetase</fullName>
    </submittedName>
</protein>
<dbReference type="PIRSF" id="PIRSF028561">
    <property type="entry name" value="Ac_Trasf"/>
    <property type="match status" value="1"/>
</dbReference>
<proteinExistence type="predicted"/>
<evidence type="ECO:0000256" key="5">
    <source>
        <dbReference type="ARBA" id="ARBA00023136"/>
    </source>
</evidence>
<dbReference type="CDD" id="cd07984">
    <property type="entry name" value="LPLAT_LABLAT-like"/>
    <property type="match status" value="1"/>
</dbReference>
<evidence type="ECO:0000256" key="1">
    <source>
        <dbReference type="ARBA" id="ARBA00004533"/>
    </source>
</evidence>
<comment type="subcellular location">
    <subcellularLocation>
        <location evidence="1">Cell inner membrane</location>
    </subcellularLocation>
</comment>
<accession>A0A974SR09</accession>
<keyword evidence="4" id="KW-0808">Transferase</keyword>
<organism evidence="7 8">
    <name type="scientific">Azospira restricta</name>
    <dbReference type="NCBI Taxonomy" id="404405"/>
    <lineage>
        <taxon>Bacteria</taxon>
        <taxon>Pseudomonadati</taxon>
        <taxon>Pseudomonadota</taxon>
        <taxon>Betaproteobacteria</taxon>
        <taxon>Rhodocyclales</taxon>
        <taxon>Rhodocyclaceae</taxon>
        <taxon>Azospira</taxon>
    </lineage>
</organism>
<dbReference type="InterPro" id="IPR004960">
    <property type="entry name" value="LipA_acyltrans"/>
</dbReference>
<keyword evidence="8" id="KW-1185">Reference proteome</keyword>
<dbReference type="GO" id="GO:0009247">
    <property type="term" value="P:glycolipid biosynthetic process"/>
    <property type="evidence" value="ECO:0007669"/>
    <property type="project" value="UniProtKB-ARBA"/>
</dbReference>
<keyword evidence="5" id="KW-0472">Membrane</keyword>
<evidence type="ECO:0000256" key="2">
    <source>
        <dbReference type="ARBA" id="ARBA00022475"/>
    </source>
</evidence>
<evidence type="ECO:0000256" key="3">
    <source>
        <dbReference type="ARBA" id="ARBA00022519"/>
    </source>
</evidence>